<name>A0ABV3X6L5_9FIRM</name>
<keyword evidence="3" id="KW-1185">Reference proteome</keyword>
<evidence type="ECO:0000313" key="2">
    <source>
        <dbReference type="EMBL" id="MEX5285694.1"/>
    </source>
</evidence>
<feature type="transmembrane region" description="Helical" evidence="1">
    <location>
        <begin position="104"/>
        <end position="123"/>
    </location>
</feature>
<evidence type="ECO:0000256" key="1">
    <source>
        <dbReference type="SAM" id="Phobius"/>
    </source>
</evidence>
<organism evidence="2 3">
    <name type="scientific">Selenomonas sputigena</name>
    <dbReference type="NCBI Taxonomy" id="69823"/>
    <lineage>
        <taxon>Bacteria</taxon>
        <taxon>Bacillati</taxon>
        <taxon>Bacillota</taxon>
        <taxon>Negativicutes</taxon>
        <taxon>Selenomonadales</taxon>
        <taxon>Selenomonadaceae</taxon>
        <taxon>Selenomonas</taxon>
    </lineage>
</organism>
<dbReference type="Proteomes" id="UP001559623">
    <property type="component" value="Unassembled WGS sequence"/>
</dbReference>
<keyword evidence="1" id="KW-0812">Transmembrane</keyword>
<dbReference type="Pfam" id="PF04304">
    <property type="entry name" value="DUF454"/>
    <property type="match status" value="1"/>
</dbReference>
<dbReference type="PANTHER" id="PTHR35813">
    <property type="entry name" value="INNER MEMBRANE PROTEIN YBAN"/>
    <property type="match status" value="1"/>
</dbReference>
<feature type="transmembrane region" description="Helical" evidence="1">
    <location>
        <begin position="12"/>
        <end position="32"/>
    </location>
</feature>
<accession>A0ABV3X6L5</accession>
<dbReference type="PANTHER" id="PTHR35813:SF1">
    <property type="entry name" value="INNER MEMBRANE PROTEIN YBAN"/>
    <property type="match status" value="1"/>
</dbReference>
<reference evidence="2 3" key="1">
    <citation type="submission" date="2023-04" db="EMBL/GenBank/DDBJ databases">
        <title>Genome Sequence of Selenomonas sputigena ATCC 33150.</title>
        <authorList>
            <person name="Miller D.P."/>
            <person name="Anvari S."/>
            <person name="Polson S.W."/>
            <person name="Macdonald M."/>
            <person name="Mcdowell J.V."/>
        </authorList>
    </citation>
    <scope>NUCLEOTIDE SEQUENCE [LARGE SCALE GENOMIC DNA]</scope>
    <source>
        <strain evidence="2 3">ATCC 33150</strain>
    </source>
</reference>
<evidence type="ECO:0000313" key="3">
    <source>
        <dbReference type="Proteomes" id="UP001559623"/>
    </source>
</evidence>
<dbReference type="PIRSF" id="PIRSF016789">
    <property type="entry name" value="DUF454"/>
    <property type="match status" value="1"/>
</dbReference>
<keyword evidence="1" id="KW-1133">Transmembrane helix</keyword>
<keyword evidence="1" id="KW-0472">Membrane</keyword>
<dbReference type="EMBL" id="JARVLH010000005">
    <property type="protein sequence ID" value="MEX5285694.1"/>
    <property type="molecule type" value="Genomic_DNA"/>
</dbReference>
<dbReference type="RefSeq" id="WP_368847419.1">
    <property type="nucleotide sequence ID" value="NZ_CP194411.1"/>
</dbReference>
<comment type="caution">
    <text evidence="2">The sequence shown here is derived from an EMBL/GenBank/DDBJ whole genome shotgun (WGS) entry which is preliminary data.</text>
</comment>
<proteinExistence type="predicted"/>
<gene>
    <name evidence="2" type="ORF">QCO44_08625</name>
</gene>
<protein>
    <submittedName>
        <fullName evidence="2">YbaN family protein</fullName>
    </submittedName>
</protein>
<dbReference type="InterPro" id="IPR007401">
    <property type="entry name" value="DUF454"/>
</dbReference>
<sequence>MISNNRVMRYFWLGFGMIALSLGTAGIVLPLIPTVPFYLLAAFCFAKSSERIHAWFRSTKGYEKYVAPFQDEDGIPLRLKVRIIVMVTAVMSFSAYFMAGSLTALGLLAFAWFAQCVVLVFFVKTRTS</sequence>